<keyword evidence="7 10" id="KW-1133">Transmembrane helix</keyword>
<dbReference type="InterPro" id="IPR003342">
    <property type="entry name" value="ArnT-like_N"/>
</dbReference>
<evidence type="ECO:0000259" key="11">
    <source>
        <dbReference type="Pfam" id="PF02366"/>
    </source>
</evidence>
<keyword evidence="5" id="KW-0808">Transferase</keyword>
<feature type="non-terminal residue" evidence="12">
    <location>
        <position position="1"/>
    </location>
</feature>
<evidence type="ECO:0000256" key="3">
    <source>
        <dbReference type="ARBA" id="ARBA00007222"/>
    </source>
</evidence>
<keyword evidence="6 10" id="KW-0812">Transmembrane</keyword>
<dbReference type="InterPro" id="IPR027005">
    <property type="entry name" value="PMT-like"/>
</dbReference>
<feature type="region of interest" description="Disordered" evidence="9">
    <location>
        <begin position="1"/>
        <end position="20"/>
    </location>
</feature>
<evidence type="ECO:0000256" key="1">
    <source>
        <dbReference type="ARBA" id="ARBA00004127"/>
    </source>
</evidence>
<accession>A0ABN8SSN2</accession>
<feature type="transmembrane region" description="Helical" evidence="10">
    <location>
        <begin position="32"/>
        <end position="49"/>
    </location>
</feature>
<gene>
    <name evidence="12" type="ORF">PEVE_00027963</name>
</gene>
<feature type="domain" description="ArnT-like N-terminal" evidence="11">
    <location>
        <begin position="38"/>
        <end position="282"/>
    </location>
</feature>
<keyword evidence="4" id="KW-0328">Glycosyltransferase</keyword>
<dbReference type="Proteomes" id="UP001159427">
    <property type="component" value="Unassembled WGS sequence"/>
</dbReference>
<evidence type="ECO:0000256" key="4">
    <source>
        <dbReference type="ARBA" id="ARBA00022676"/>
    </source>
</evidence>
<evidence type="ECO:0000256" key="6">
    <source>
        <dbReference type="ARBA" id="ARBA00022692"/>
    </source>
</evidence>
<evidence type="ECO:0000256" key="7">
    <source>
        <dbReference type="ARBA" id="ARBA00022989"/>
    </source>
</evidence>
<reference evidence="12 13" key="1">
    <citation type="submission" date="2022-05" db="EMBL/GenBank/DDBJ databases">
        <authorList>
            <consortium name="Genoscope - CEA"/>
            <person name="William W."/>
        </authorList>
    </citation>
    <scope>NUCLEOTIDE SEQUENCE [LARGE SCALE GENOMIC DNA]</scope>
</reference>
<name>A0ABN8SSN2_9CNID</name>
<dbReference type="PANTHER" id="PTHR10050">
    <property type="entry name" value="DOLICHYL-PHOSPHATE-MANNOSE--PROTEIN MANNOSYLTRANSFERASE"/>
    <property type="match status" value="1"/>
</dbReference>
<feature type="transmembrane region" description="Helical" evidence="10">
    <location>
        <begin position="260"/>
        <end position="282"/>
    </location>
</feature>
<dbReference type="EMBL" id="CALNXI010003863">
    <property type="protein sequence ID" value="CAH3194500.1"/>
    <property type="molecule type" value="Genomic_DNA"/>
</dbReference>
<sequence length="308" mass="35483">QVKDLQNCKEKQPQLEQREKETEAPFTMNVELNFFWLILVGLSFGTRMWQLTSPKHVIFDEVHFGQFTNFFMRNQFFFDVNPPLGKLIFALTAYFTGYDGQFTFADIGQELGDYEYHVWYLRFVSALLGSLVVPMVYEIIVELGCSHWAAALGAFLATFDNMLVVHSRLIMLDGLLVFFCTASFLCYLKFHKEFSRPFTYKWWIWLVLTGIAVMGAYSTKYTGIFTFLTVGFLTGRDLWKLIGDHSLPGRELTKHVISRTACLVIFPGILYLLQFYIMFAVLSKSGAHDDMMSSAFQASLQVPIYFAT</sequence>
<feature type="transmembrane region" description="Helical" evidence="10">
    <location>
        <begin position="169"/>
        <end position="188"/>
    </location>
</feature>
<evidence type="ECO:0000256" key="10">
    <source>
        <dbReference type="SAM" id="Phobius"/>
    </source>
</evidence>
<comment type="caution">
    <text evidence="12">The sequence shown here is derived from an EMBL/GenBank/DDBJ whole genome shotgun (WGS) entry which is preliminary data.</text>
</comment>
<feature type="transmembrane region" description="Helical" evidence="10">
    <location>
        <begin position="119"/>
        <end position="137"/>
    </location>
</feature>
<evidence type="ECO:0000256" key="9">
    <source>
        <dbReference type="SAM" id="MobiDB-lite"/>
    </source>
</evidence>
<feature type="non-terminal residue" evidence="12">
    <location>
        <position position="308"/>
    </location>
</feature>
<comment type="similarity">
    <text evidence="3">Belongs to the glycosyltransferase 39 family.</text>
</comment>
<comment type="subcellular location">
    <subcellularLocation>
        <location evidence="1">Endomembrane system</location>
        <topology evidence="1">Multi-pass membrane protein</topology>
    </subcellularLocation>
</comment>
<feature type="transmembrane region" description="Helical" evidence="10">
    <location>
        <begin position="200"/>
        <end position="217"/>
    </location>
</feature>
<comment type="pathway">
    <text evidence="2">Protein modification; protein glycosylation.</text>
</comment>
<keyword evidence="13" id="KW-1185">Reference proteome</keyword>
<organism evidence="12 13">
    <name type="scientific">Porites evermanni</name>
    <dbReference type="NCBI Taxonomy" id="104178"/>
    <lineage>
        <taxon>Eukaryota</taxon>
        <taxon>Metazoa</taxon>
        <taxon>Cnidaria</taxon>
        <taxon>Anthozoa</taxon>
        <taxon>Hexacorallia</taxon>
        <taxon>Scleractinia</taxon>
        <taxon>Fungiina</taxon>
        <taxon>Poritidae</taxon>
        <taxon>Porites</taxon>
    </lineage>
</organism>
<evidence type="ECO:0000313" key="12">
    <source>
        <dbReference type="EMBL" id="CAH3194500.1"/>
    </source>
</evidence>
<evidence type="ECO:0000256" key="2">
    <source>
        <dbReference type="ARBA" id="ARBA00004922"/>
    </source>
</evidence>
<evidence type="ECO:0000256" key="8">
    <source>
        <dbReference type="ARBA" id="ARBA00023136"/>
    </source>
</evidence>
<keyword evidence="8 10" id="KW-0472">Membrane</keyword>
<evidence type="ECO:0000256" key="5">
    <source>
        <dbReference type="ARBA" id="ARBA00022679"/>
    </source>
</evidence>
<protein>
    <recommendedName>
        <fullName evidence="11">ArnT-like N-terminal domain-containing protein</fullName>
    </recommendedName>
</protein>
<dbReference type="Pfam" id="PF02366">
    <property type="entry name" value="PMT"/>
    <property type="match status" value="1"/>
</dbReference>
<dbReference type="PANTHER" id="PTHR10050:SF51">
    <property type="entry name" value="PROTEIN O-MANNOSYL-TRANSFERASE 1"/>
    <property type="match status" value="1"/>
</dbReference>
<evidence type="ECO:0000313" key="13">
    <source>
        <dbReference type="Proteomes" id="UP001159427"/>
    </source>
</evidence>
<proteinExistence type="inferred from homology"/>